<protein>
    <submittedName>
        <fullName evidence="2">Uncharacterized protein</fullName>
    </submittedName>
</protein>
<accession>H1VHH5</accession>
<dbReference type="EMBL" id="CACQ02003630">
    <property type="protein sequence ID" value="CCF39678.1"/>
    <property type="molecule type" value="Genomic_DNA"/>
</dbReference>
<dbReference type="HOGENOM" id="CLU_2072973_0_0_1"/>
<dbReference type="STRING" id="759273.H1VHH5"/>
<dbReference type="Proteomes" id="UP000007174">
    <property type="component" value="Unassembled WGS sequence"/>
</dbReference>
<dbReference type="AlphaFoldDB" id="H1VHH5"/>
<organism evidence="2 3">
    <name type="scientific">Colletotrichum higginsianum (strain IMI 349063)</name>
    <name type="common">Crucifer anthracnose fungus</name>
    <dbReference type="NCBI Taxonomy" id="759273"/>
    <lineage>
        <taxon>Eukaryota</taxon>
        <taxon>Fungi</taxon>
        <taxon>Dikarya</taxon>
        <taxon>Ascomycota</taxon>
        <taxon>Pezizomycotina</taxon>
        <taxon>Sordariomycetes</taxon>
        <taxon>Hypocreomycetidae</taxon>
        <taxon>Glomerellales</taxon>
        <taxon>Glomerellaceae</taxon>
        <taxon>Colletotrichum</taxon>
        <taxon>Colletotrichum destructivum species complex</taxon>
    </lineage>
</organism>
<reference evidence="3" key="1">
    <citation type="journal article" date="2012" name="Nat. Genet.">
        <title>Lifestyle transitions in plant pathogenic Colletotrichum fungi deciphered by genome and transcriptome analyses.</title>
        <authorList>
            <person name="O'Connell R.J."/>
            <person name="Thon M.R."/>
            <person name="Hacquard S."/>
            <person name="Amyotte S.G."/>
            <person name="Kleemann J."/>
            <person name="Torres M.F."/>
            <person name="Damm U."/>
            <person name="Buiate E.A."/>
            <person name="Epstein L."/>
            <person name="Alkan N."/>
            <person name="Altmueller J."/>
            <person name="Alvarado-Balderrama L."/>
            <person name="Bauser C.A."/>
            <person name="Becker C."/>
            <person name="Birren B.W."/>
            <person name="Chen Z."/>
            <person name="Choi J."/>
            <person name="Crouch J.A."/>
            <person name="Duvick J.P."/>
            <person name="Farman M.A."/>
            <person name="Gan P."/>
            <person name="Heiman D."/>
            <person name="Henrissat B."/>
            <person name="Howard R.J."/>
            <person name="Kabbage M."/>
            <person name="Koch C."/>
            <person name="Kracher B."/>
            <person name="Kubo Y."/>
            <person name="Law A.D."/>
            <person name="Lebrun M.-H."/>
            <person name="Lee Y.-H."/>
            <person name="Miyara I."/>
            <person name="Moore N."/>
            <person name="Neumann U."/>
            <person name="Nordstroem K."/>
            <person name="Panaccione D.G."/>
            <person name="Panstruga R."/>
            <person name="Place M."/>
            <person name="Proctor R.H."/>
            <person name="Prusky D."/>
            <person name="Rech G."/>
            <person name="Reinhardt R."/>
            <person name="Rollins J.A."/>
            <person name="Rounsley S."/>
            <person name="Schardl C.L."/>
            <person name="Schwartz D.C."/>
            <person name="Shenoy N."/>
            <person name="Shirasu K."/>
            <person name="Sikhakolli U.R."/>
            <person name="Stueber K."/>
            <person name="Sukno S.A."/>
            <person name="Sweigard J.A."/>
            <person name="Takano Y."/>
            <person name="Takahara H."/>
            <person name="Trail F."/>
            <person name="van der Does H.C."/>
            <person name="Voll L.M."/>
            <person name="Will I."/>
            <person name="Young S."/>
            <person name="Zeng Q."/>
            <person name="Zhang J."/>
            <person name="Zhou S."/>
            <person name="Dickman M.B."/>
            <person name="Schulze-Lefert P."/>
            <person name="Ver Loren van Themaat E."/>
            <person name="Ma L.-J."/>
            <person name="Vaillancourt L.J."/>
        </authorList>
    </citation>
    <scope>NUCLEOTIDE SEQUENCE [LARGE SCALE GENOMIC DNA]</scope>
    <source>
        <strain evidence="3">IMI 349063</strain>
    </source>
</reference>
<proteinExistence type="predicted"/>
<evidence type="ECO:0000313" key="2">
    <source>
        <dbReference type="EMBL" id="CCF39678.1"/>
    </source>
</evidence>
<sequence length="118" mass="13342">MLSIRMWKNTHAPVPEASQDLPKPPNAPLVIIVDEDELETNYILSAPDLWEYDMIKPHLDVEQITPAGLRRPHPIAMVMIRGGGPEAYEKFGNALGVGVRRKYFIETQGRRVDNIIVL</sequence>
<evidence type="ECO:0000313" key="3">
    <source>
        <dbReference type="Proteomes" id="UP000007174"/>
    </source>
</evidence>
<feature type="region of interest" description="Disordered" evidence="1">
    <location>
        <begin position="1"/>
        <end position="21"/>
    </location>
</feature>
<dbReference type="VEuPathDB" id="FungiDB:CH63R_05822"/>
<name>H1VHH5_COLHI</name>
<gene>
    <name evidence="2" type="ORF">CH063_10449</name>
</gene>
<evidence type="ECO:0000256" key="1">
    <source>
        <dbReference type="SAM" id="MobiDB-lite"/>
    </source>
</evidence>
<dbReference type="eggNOG" id="KOG2429">
    <property type="taxonomic scope" value="Eukaryota"/>
</dbReference>